<keyword evidence="2" id="KW-0808">Transferase</keyword>
<feature type="domain" description="Carbohydrate kinase PfkB" evidence="1">
    <location>
        <begin position="64"/>
        <end position="322"/>
    </location>
</feature>
<accession>A0A8H3WJ78</accession>
<dbReference type="Gene3D" id="3.40.1190.20">
    <property type="match status" value="1"/>
</dbReference>
<keyword evidence="3" id="KW-1185">Reference proteome</keyword>
<sequence length="354" mass="37633">MAPPGSTPINPSTVSPGLVSFGPLVLDEVVFSGGRILSNMPGGTGLYAILGGRIVVPPAQSALVGFLVVAGNDFPASVLQQMQSWGINLGVHRRTDVPSTRGRLQYHDSSFGRKTFAFTTTPLHPTPEDLTINGGSLLRASAFHTLATPEKLESLIASLQQTRGRLNISGRPRLVWEPAPFACKSENLNAHLQACKLVNVFSPNHLEMLSLVGADQPGGQPFSRHQMETAAMRFLNAGIGPDGTGAVVVRCGEHGSLAVSRSYQARWFPAFHDRTPHRVVDATGAGNAFLGGFTIGLHVSGGLTEAVVRGSVAASFVIEQFGLPQRTVNGAAELWNGESASTRIRQYRQRIGQA</sequence>
<dbReference type="PANTHER" id="PTHR47098">
    <property type="entry name" value="PROTEIN MAK32"/>
    <property type="match status" value="1"/>
</dbReference>
<dbReference type="Pfam" id="PF00294">
    <property type="entry name" value="PfkB"/>
    <property type="match status" value="1"/>
</dbReference>
<protein>
    <submittedName>
        <fullName evidence="2">PfkB family carbohydrate kinase</fullName>
    </submittedName>
</protein>
<name>A0A8H3WJ78_9PEZI</name>
<evidence type="ECO:0000313" key="2">
    <source>
        <dbReference type="EMBL" id="KAF0329053.1"/>
    </source>
</evidence>
<reference evidence="2 3" key="1">
    <citation type="submission" date="2019-12" db="EMBL/GenBank/DDBJ databases">
        <title>A genome sequence resource for the geographically widespread anthracnose pathogen Colletotrichum asianum.</title>
        <authorList>
            <person name="Meng Y."/>
        </authorList>
    </citation>
    <scope>NUCLEOTIDE SEQUENCE [LARGE SCALE GENOMIC DNA]</scope>
    <source>
        <strain evidence="2 3">ICMP 18580</strain>
    </source>
</reference>
<dbReference type="PANTHER" id="PTHR47098:SF1">
    <property type="entry name" value="PFKB FAMILY CARBOHYDRATE KINASE SUPERFAMILY (AFU_ORTHOLOGUE AFUA_4G09500)"/>
    <property type="match status" value="1"/>
</dbReference>
<dbReference type="SUPFAM" id="SSF53613">
    <property type="entry name" value="Ribokinase-like"/>
    <property type="match status" value="1"/>
</dbReference>
<keyword evidence="2" id="KW-0418">Kinase</keyword>
<comment type="caution">
    <text evidence="2">The sequence shown here is derived from an EMBL/GenBank/DDBJ whole genome shotgun (WGS) entry which is preliminary data.</text>
</comment>
<organism evidence="2 3">
    <name type="scientific">Colletotrichum asianum</name>
    <dbReference type="NCBI Taxonomy" id="702518"/>
    <lineage>
        <taxon>Eukaryota</taxon>
        <taxon>Fungi</taxon>
        <taxon>Dikarya</taxon>
        <taxon>Ascomycota</taxon>
        <taxon>Pezizomycotina</taxon>
        <taxon>Sordariomycetes</taxon>
        <taxon>Hypocreomycetidae</taxon>
        <taxon>Glomerellales</taxon>
        <taxon>Glomerellaceae</taxon>
        <taxon>Colletotrichum</taxon>
        <taxon>Colletotrichum gloeosporioides species complex</taxon>
    </lineage>
</organism>
<dbReference type="GO" id="GO:0016301">
    <property type="term" value="F:kinase activity"/>
    <property type="evidence" value="ECO:0007669"/>
    <property type="project" value="UniProtKB-KW"/>
</dbReference>
<evidence type="ECO:0000259" key="1">
    <source>
        <dbReference type="Pfam" id="PF00294"/>
    </source>
</evidence>
<dbReference type="Proteomes" id="UP000434172">
    <property type="component" value="Unassembled WGS sequence"/>
</dbReference>
<dbReference type="EMBL" id="WOWK01000014">
    <property type="protein sequence ID" value="KAF0329053.1"/>
    <property type="molecule type" value="Genomic_DNA"/>
</dbReference>
<proteinExistence type="predicted"/>
<dbReference type="AlphaFoldDB" id="A0A8H3WJ78"/>
<dbReference type="InterPro" id="IPR029056">
    <property type="entry name" value="Ribokinase-like"/>
</dbReference>
<evidence type="ECO:0000313" key="3">
    <source>
        <dbReference type="Proteomes" id="UP000434172"/>
    </source>
</evidence>
<dbReference type="OrthoDB" id="497927at2759"/>
<gene>
    <name evidence="2" type="ORF">GQ607_003721</name>
</gene>
<dbReference type="InterPro" id="IPR011611">
    <property type="entry name" value="PfkB_dom"/>
</dbReference>